<keyword evidence="2" id="KW-1185">Reference proteome</keyword>
<dbReference type="KEGG" id="toy:FO059_01210"/>
<evidence type="ECO:0008006" key="3">
    <source>
        <dbReference type="Google" id="ProtNLM"/>
    </source>
</evidence>
<dbReference type="AlphaFoldDB" id="A0A516X0S5"/>
<gene>
    <name evidence="1" type="ORF">FO059_01210</name>
</gene>
<sequence>MSSGPIQAAAIAVLTGILAAGCSGVEPSDAQTPPSSEVAFPEPGFFDPCDDEMTAWFAQHGYHHPAHIEPILDDIGSNCSYRSEKDTFALMSRGSSPGDGIDRRLHHLLGIQGPVSRTTLADYPIDIEIISSGRQRQDCHLVATVGYGFLEVTGGPRSPMPDTFPRDCDAAQTFTAMLLRRMDHVWPG</sequence>
<evidence type="ECO:0000313" key="2">
    <source>
        <dbReference type="Proteomes" id="UP000317344"/>
    </source>
</evidence>
<accession>A0A516X0S5</accession>
<reference evidence="1 2" key="2">
    <citation type="submission" date="2019-07" db="EMBL/GenBank/DDBJ databases">
        <authorList>
            <person name="Huang Y."/>
        </authorList>
    </citation>
    <scope>NUCLEOTIDE SEQUENCE [LARGE SCALE GENOMIC DNA]</scope>
    <source>
        <strain evidence="1 2">HY188</strain>
    </source>
</reference>
<dbReference type="EMBL" id="CP041765">
    <property type="protein sequence ID" value="QDQ96211.1"/>
    <property type="molecule type" value="Genomic_DNA"/>
</dbReference>
<proteinExistence type="predicted"/>
<dbReference type="RefSeq" id="WP_143905671.1">
    <property type="nucleotide sequence ID" value="NZ_CP041765.1"/>
</dbReference>
<reference evidence="1 2" key="1">
    <citation type="submission" date="2019-07" db="EMBL/GenBank/DDBJ databases">
        <title>Tomitella cavernea sp. nov., an actinomycete isolated from soil.</title>
        <authorList>
            <person name="Cheng J."/>
        </authorList>
    </citation>
    <scope>NUCLEOTIDE SEQUENCE [LARGE SCALE GENOMIC DNA]</scope>
    <source>
        <strain evidence="1 2">HY188</strain>
    </source>
</reference>
<name>A0A516X0S5_9ACTN</name>
<organism evidence="1 2">
    <name type="scientific">Tomitella fengzijianii</name>
    <dbReference type="NCBI Taxonomy" id="2597660"/>
    <lineage>
        <taxon>Bacteria</taxon>
        <taxon>Bacillati</taxon>
        <taxon>Actinomycetota</taxon>
        <taxon>Actinomycetes</taxon>
        <taxon>Mycobacteriales</taxon>
        <taxon>Tomitella</taxon>
    </lineage>
</organism>
<evidence type="ECO:0000313" key="1">
    <source>
        <dbReference type="EMBL" id="QDQ96211.1"/>
    </source>
</evidence>
<protein>
    <recommendedName>
        <fullName evidence="3">DUF3558 domain-containing protein</fullName>
    </recommendedName>
</protein>
<dbReference type="Proteomes" id="UP000317344">
    <property type="component" value="Chromosome"/>
</dbReference>